<dbReference type="GO" id="GO:0034511">
    <property type="term" value="F:U3 snoRNA binding"/>
    <property type="evidence" value="ECO:0007669"/>
    <property type="project" value="InterPro"/>
</dbReference>
<dbReference type="EMBL" id="BABT02000037">
    <property type="protein sequence ID" value="GAA94542.1"/>
    <property type="molecule type" value="Genomic_DNA"/>
</dbReference>
<evidence type="ECO:0000256" key="3">
    <source>
        <dbReference type="ARBA" id="ARBA00009223"/>
    </source>
</evidence>
<evidence type="ECO:0000259" key="8">
    <source>
        <dbReference type="Pfam" id="PF06862"/>
    </source>
</evidence>
<organism evidence="10 11">
    <name type="scientific">Mixia osmundae (strain CBS 9802 / IAM 14324 / JCM 22182 / KY 12970)</name>
    <dbReference type="NCBI Taxonomy" id="764103"/>
    <lineage>
        <taxon>Eukaryota</taxon>
        <taxon>Fungi</taxon>
        <taxon>Dikarya</taxon>
        <taxon>Basidiomycota</taxon>
        <taxon>Pucciniomycotina</taxon>
        <taxon>Mixiomycetes</taxon>
        <taxon>Mixiales</taxon>
        <taxon>Mixiaceae</taxon>
        <taxon>Mixia</taxon>
    </lineage>
</organism>
<evidence type="ECO:0000259" key="9">
    <source>
        <dbReference type="Pfam" id="PF22916"/>
    </source>
</evidence>
<dbReference type="OMA" id="QDRGDTF"/>
<evidence type="ECO:0000256" key="6">
    <source>
        <dbReference type="ARBA" id="ARBA00023274"/>
    </source>
</evidence>
<dbReference type="STRING" id="764103.G7DVD2"/>
<name>G7DVD2_MIXOS</name>
<keyword evidence="7" id="KW-0698">rRNA processing</keyword>
<dbReference type="eggNOG" id="KOG2340">
    <property type="taxonomic scope" value="Eukaryota"/>
</dbReference>
<keyword evidence="11" id="KW-1185">Reference proteome</keyword>
<dbReference type="HOGENOM" id="CLU_018705_3_0_1"/>
<evidence type="ECO:0000256" key="7">
    <source>
        <dbReference type="RuleBase" id="RU365070"/>
    </source>
</evidence>
<dbReference type="Pfam" id="PF06862">
    <property type="entry name" value="Utp25_C"/>
    <property type="match status" value="1"/>
</dbReference>
<keyword evidence="6 7" id="KW-0687">Ribonucleoprotein</keyword>
<dbReference type="Proteomes" id="UP000009131">
    <property type="component" value="Unassembled WGS sequence"/>
</dbReference>
<dbReference type="FunCoup" id="G7DVD2">
    <property type="interactions" value="674"/>
</dbReference>
<dbReference type="InterPro" id="IPR010678">
    <property type="entry name" value="UTP25"/>
</dbReference>
<dbReference type="GO" id="GO:0000462">
    <property type="term" value="P:maturation of SSU-rRNA from tricistronic rRNA transcript (SSU-rRNA, 5.8S rRNA, LSU-rRNA)"/>
    <property type="evidence" value="ECO:0007669"/>
    <property type="project" value="TreeGrafter"/>
</dbReference>
<comment type="subunit">
    <text evidence="7">Component of the ribosomal small subunit (SSU) processome composed of at least 40 protein subunits and snoRNA U3.</text>
</comment>
<keyword evidence="7" id="KW-0690">Ribosome biogenesis</keyword>
<dbReference type="OrthoDB" id="10264378at2759"/>
<dbReference type="PANTHER" id="PTHR12933">
    <property type="entry name" value="ORF PROTEIN-RELATED"/>
    <property type="match status" value="1"/>
</dbReference>
<reference evidence="10 11" key="1">
    <citation type="journal article" date="2011" name="J. Gen. Appl. Microbiol.">
        <title>Draft genome sequencing of the enigmatic basidiomycete Mixia osmundae.</title>
        <authorList>
            <person name="Nishida H."/>
            <person name="Nagatsuka Y."/>
            <person name="Sugiyama J."/>
        </authorList>
    </citation>
    <scope>NUCLEOTIDE SEQUENCE [LARGE SCALE GENOMIC DNA]</scope>
    <source>
        <strain evidence="11">CBS 9802 / IAM 14324 / JCM 22182 / KY 12970</strain>
    </source>
</reference>
<dbReference type="GO" id="GO:0019843">
    <property type="term" value="F:rRNA binding"/>
    <property type="evidence" value="ECO:0007669"/>
    <property type="project" value="TreeGrafter"/>
</dbReference>
<evidence type="ECO:0000256" key="4">
    <source>
        <dbReference type="ARBA" id="ARBA00015422"/>
    </source>
</evidence>
<reference evidence="10 11" key="2">
    <citation type="journal article" date="2012" name="Open Biol.">
        <title>Characteristics of nucleosomes and linker DNA regions on the genome of the basidiomycete Mixia osmundae revealed by mono- and dinucleosome mapping.</title>
        <authorList>
            <person name="Nishida H."/>
            <person name="Kondo S."/>
            <person name="Matsumoto T."/>
            <person name="Suzuki Y."/>
            <person name="Yoshikawa H."/>
            <person name="Taylor T.D."/>
            <person name="Sugiyama J."/>
        </authorList>
    </citation>
    <scope>NUCLEOTIDE SEQUENCE [LARGE SCALE GENOMIC DNA]</scope>
    <source>
        <strain evidence="11">CBS 9802 / IAM 14324 / JCM 22182 / KY 12970</strain>
    </source>
</reference>
<evidence type="ECO:0000256" key="1">
    <source>
        <dbReference type="ARBA" id="ARBA00002883"/>
    </source>
</evidence>
<evidence type="ECO:0000256" key="2">
    <source>
        <dbReference type="ARBA" id="ARBA00004604"/>
    </source>
</evidence>
<dbReference type="RefSeq" id="XP_014570678.1">
    <property type="nucleotide sequence ID" value="XM_014715192.1"/>
</dbReference>
<dbReference type="GO" id="GO:0032040">
    <property type="term" value="C:small-subunit processome"/>
    <property type="evidence" value="ECO:0007669"/>
    <property type="project" value="TreeGrafter"/>
</dbReference>
<feature type="domain" description="UTP25 NTP hydrolase-like" evidence="9">
    <location>
        <begin position="177"/>
        <end position="440"/>
    </location>
</feature>
<comment type="function">
    <text evidence="1 7">DEAD-box RNA helicase-like protein required for pre-18S rRNA processing, specifically at sites A0, A1, and A2.</text>
</comment>
<evidence type="ECO:0000256" key="5">
    <source>
        <dbReference type="ARBA" id="ARBA00023242"/>
    </source>
</evidence>
<dbReference type="InterPro" id="IPR053939">
    <property type="entry name" value="UTP25_C"/>
</dbReference>
<sequence length="647" mass="73753">MVAPMTSDQRQRQVESHKIKLLTVLNAQAARPARLKRHVDPERDWYAIAKRVKLQQAARHEESGSSGKATAVLELPLDKEDKVAESEQDAFSSHFAPESALLSALEHNDEAWRSSSADHAVVGRLTTCLPSGSKGLPSDKSTINPTLLDKLKTYGQARYGSQTPATAKWLSETLASYLDVSYTTVDLDERDALRAAAAMHAMNHIYKTRSKVLKNNEYLAKKEETLKGKERETRDQGFTRPKVLVLLPLRNAALAWVKLLTQLSLAAQVDNAARLDKDFGLPEDAIDRLAEEGTARYPADHVETFKGNIDDEFRMGIKVTRKAIRYFSEFYSSDIIVASPLGLRTAIEKEDDADFLSSIEIVLADQLDVMSMQNWEHVQFVFKHLNQIPKESHGCDFARVKPWYLDGKAAQLRQTVLLSSLDLPEHRSLFGTALTNRAGKLRTERAHEGTIKLVTSGIKQVFDRFEVSDMLKEDDERFQVFTQRTLPMLTRSAVASSNTLIFVPSYFDFIRVKQHLRKSLKEELSFAAISEYSTNSEVARARTLFFQGKVNFLLLTERFHFFKRYRIRGAKTICFYALPDHPQFYSEYLSYPFHQREDQQNSSLDPSEVTAFVSFSRFDYLRLERIVGTEDARRMVMADDTERFTFM</sequence>
<protein>
    <recommendedName>
        <fullName evidence="4 7">U3 small nucleolar RNA-associated protein 25</fullName>
        <shortName evidence="7">U3 snoRNA-associated protein 25</shortName>
    </recommendedName>
</protein>
<comment type="subcellular location">
    <subcellularLocation>
        <location evidence="2 7">Nucleus</location>
        <location evidence="2 7">Nucleolus</location>
    </subcellularLocation>
</comment>
<keyword evidence="5 7" id="KW-0539">Nucleus</keyword>
<gene>
    <name evidence="10" type="primary">Mo01194</name>
    <name evidence="10" type="ORF">E5Q_01194</name>
</gene>
<feature type="domain" description="UTP25 C-terminal" evidence="8">
    <location>
        <begin position="451"/>
        <end position="646"/>
    </location>
</feature>
<proteinExistence type="inferred from homology"/>
<dbReference type="Pfam" id="PF22916">
    <property type="entry name" value="UTP25_NTPase-like"/>
    <property type="match status" value="1"/>
</dbReference>
<dbReference type="PANTHER" id="PTHR12933:SF0">
    <property type="entry name" value="U3 SMALL NUCLEOLAR RNA-ASSOCIATED PROTEIN 25 HOMOLOG"/>
    <property type="match status" value="1"/>
</dbReference>
<dbReference type="AlphaFoldDB" id="G7DVD2"/>
<evidence type="ECO:0000313" key="10">
    <source>
        <dbReference type="EMBL" id="GAA94542.1"/>
    </source>
</evidence>
<evidence type="ECO:0000313" key="11">
    <source>
        <dbReference type="Proteomes" id="UP000009131"/>
    </source>
</evidence>
<dbReference type="InParanoid" id="G7DVD2"/>
<accession>G7DVD2</accession>
<comment type="similarity">
    <text evidence="3 7">Belongs to the UTP25 family.</text>
</comment>
<dbReference type="InterPro" id="IPR053940">
    <property type="entry name" value="UTP25_NTPase-like"/>
</dbReference>
<comment type="caution">
    <text evidence="10">The sequence shown here is derived from an EMBL/GenBank/DDBJ whole genome shotgun (WGS) entry which is preliminary data.</text>
</comment>